<accession>A0A934K789</accession>
<evidence type="ECO:0000313" key="1">
    <source>
        <dbReference type="EMBL" id="MBJ7599665.1"/>
    </source>
</evidence>
<keyword evidence="2" id="KW-1185">Reference proteome</keyword>
<dbReference type="Proteomes" id="UP000612893">
    <property type="component" value="Unassembled WGS sequence"/>
</dbReference>
<name>A0A934K789_9BACT</name>
<reference evidence="1" key="1">
    <citation type="submission" date="2020-10" db="EMBL/GenBank/DDBJ databases">
        <title>Ca. Dormibacterota MAGs.</title>
        <authorList>
            <person name="Montgomery K."/>
        </authorList>
    </citation>
    <scope>NUCLEOTIDE SEQUENCE [LARGE SCALE GENOMIC DNA]</scope>
    <source>
        <strain evidence="1">SC8812_S17_10</strain>
    </source>
</reference>
<proteinExistence type="predicted"/>
<gene>
    <name evidence="1" type="ORF">JF922_16500</name>
</gene>
<sequence>LAGFVAYYNYHRLSGVLGWLTPAERYDGTPFTDVGFQHIPALSHLQGWLEEVMNAA</sequence>
<organism evidence="1 2">
    <name type="scientific">Candidatus Nephthysia bennettiae</name>
    <dbReference type="NCBI Taxonomy" id="3127016"/>
    <lineage>
        <taxon>Bacteria</taxon>
        <taxon>Bacillati</taxon>
        <taxon>Candidatus Dormiibacterota</taxon>
        <taxon>Candidatus Dormibacteria</taxon>
        <taxon>Candidatus Dormibacterales</taxon>
        <taxon>Candidatus Dormibacteraceae</taxon>
        <taxon>Candidatus Nephthysia</taxon>
    </lineage>
</organism>
<feature type="non-terminal residue" evidence="1">
    <location>
        <position position="1"/>
    </location>
</feature>
<dbReference type="AlphaFoldDB" id="A0A934K789"/>
<protein>
    <submittedName>
        <fullName evidence="1">Uncharacterized protein</fullName>
    </submittedName>
</protein>
<dbReference type="EMBL" id="JAEKNR010000167">
    <property type="protein sequence ID" value="MBJ7599665.1"/>
    <property type="molecule type" value="Genomic_DNA"/>
</dbReference>
<comment type="caution">
    <text evidence="1">The sequence shown here is derived from an EMBL/GenBank/DDBJ whole genome shotgun (WGS) entry which is preliminary data.</text>
</comment>
<evidence type="ECO:0000313" key="2">
    <source>
        <dbReference type="Proteomes" id="UP000612893"/>
    </source>
</evidence>